<dbReference type="InterPro" id="IPR003599">
    <property type="entry name" value="Ig_sub"/>
</dbReference>
<keyword evidence="8" id="KW-1185">Reference proteome</keyword>
<evidence type="ECO:0000256" key="2">
    <source>
        <dbReference type="ARBA" id="ARBA00023136"/>
    </source>
</evidence>
<gene>
    <name evidence="7" type="ORF">PLOB_00007883</name>
</gene>
<proteinExistence type="predicted"/>
<dbReference type="InterPro" id="IPR013151">
    <property type="entry name" value="Immunoglobulin_dom"/>
</dbReference>
<dbReference type="Pfam" id="PF00047">
    <property type="entry name" value="ig"/>
    <property type="match status" value="1"/>
</dbReference>
<evidence type="ECO:0000313" key="7">
    <source>
        <dbReference type="EMBL" id="CAH3166690.1"/>
    </source>
</evidence>
<comment type="caution">
    <text evidence="7">The sequence shown here is derived from an EMBL/GenBank/DDBJ whole genome shotgun (WGS) entry which is preliminary data.</text>
</comment>
<feature type="non-terminal residue" evidence="7">
    <location>
        <position position="1"/>
    </location>
</feature>
<sequence length="339" mass="37967">ADQFAIQEPFPTNIYPIEGNSAQVTCVAFDPSGLKTPERIQFMRKDNLERYTNITATDNFYFEENVTLRADQGGKRLPKLFVTMVIRYVTLNDDSTYGALGRYECHAFAVGDPLGRKHGFSVNVIRKDEIPCVSVPNFGVLQLGESITIFCNMTEGKQATRSRLIRISWYKDGVLQQTLRNPDPTKPRDTLGALILANDRSRDGGNYTCLLEVELRNIKLHIVSDSTIIKITPGFHKPIKVVNVTVKKGDNASLECAAQGFPLHVEWKVQKDGEDFVQPFITNGSDGKYHVHRSGVLNITDVRNSDLGSYFCCLSSNCSDNVQDNCQRFVLRGNGHQLL</sequence>
<evidence type="ECO:0000256" key="3">
    <source>
        <dbReference type="ARBA" id="ARBA00023157"/>
    </source>
</evidence>
<keyword evidence="3" id="KW-1015">Disulfide bond</keyword>
<keyword evidence="4" id="KW-0325">Glycoprotein</keyword>
<evidence type="ECO:0000313" key="8">
    <source>
        <dbReference type="Proteomes" id="UP001159405"/>
    </source>
</evidence>
<evidence type="ECO:0000256" key="4">
    <source>
        <dbReference type="ARBA" id="ARBA00023180"/>
    </source>
</evidence>
<dbReference type="InterPro" id="IPR007110">
    <property type="entry name" value="Ig-like_dom"/>
</dbReference>
<dbReference type="SMART" id="SM00409">
    <property type="entry name" value="IG"/>
    <property type="match status" value="3"/>
</dbReference>
<dbReference type="SUPFAM" id="SSF48726">
    <property type="entry name" value="Immunoglobulin"/>
    <property type="match status" value="2"/>
</dbReference>
<dbReference type="PROSITE" id="PS50835">
    <property type="entry name" value="IG_LIKE"/>
    <property type="match status" value="2"/>
</dbReference>
<feature type="domain" description="Ig-like" evidence="6">
    <location>
        <begin position="233"/>
        <end position="323"/>
    </location>
</feature>
<feature type="domain" description="Ig-like" evidence="6">
    <location>
        <begin position="131"/>
        <end position="219"/>
    </location>
</feature>
<dbReference type="InterPro" id="IPR051275">
    <property type="entry name" value="Cell_adhesion_signaling"/>
</dbReference>
<dbReference type="InterPro" id="IPR013783">
    <property type="entry name" value="Ig-like_fold"/>
</dbReference>
<evidence type="ECO:0000256" key="5">
    <source>
        <dbReference type="ARBA" id="ARBA00023319"/>
    </source>
</evidence>
<keyword evidence="2" id="KW-0472">Membrane</keyword>
<dbReference type="Proteomes" id="UP001159405">
    <property type="component" value="Unassembled WGS sequence"/>
</dbReference>
<keyword evidence="5" id="KW-0393">Immunoglobulin domain</keyword>
<dbReference type="PANTHER" id="PTHR11640:SF164">
    <property type="entry name" value="MAM DOMAIN-CONTAINING GLYCOSYLPHOSPHATIDYLINOSITOL ANCHOR PROTEIN 1"/>
    <property type="match status" value="1"/>
</dbReference>
<dbReference type="InterPro" id="IPR036179">
    <property type="entry name" value="Ig-like_dom_sf"/>
</dbReference>
<dbReference type="PANTHER" id="PTHR11640">
    <property type="entry name" value="NEPHRIN"/>
    <property type="match status" value="1"/>
</dbReference>
<reference evidence="7 8" key="1">
    <citation type="submission" date="2022-05" db="EMBL/GenBank/DDBJ databases">
        <authorList>
            <consortium name="Genoscope - CEA"/>
            <person name="William W."/>
        </authorList>
    </citation>
    <scope>NUCLEOTIDE SEQUENCE [LARGE SCALE GENOMIC DNA]</scope>
</reference>
<dbReference type="Gene3D" id="2.60.40.10">
    <property type="entry name" value="Immunoglobulins"/>
    <property type="match status" value="2"/>
</dbReference>
<organism evidence="7 8">
    <name type="scientific">Porites lobata</name>
    <dbReference type="NCBI Taxonomy" id="104759"/>
    <lineage>
        <taxon>Eukaryota</taxon>
        <taxon>Metazoa</taxon>
        <taxon>Cnidaria</taxon>
        <taxon>Anthozoa</taxon>
        <taxon>Hexacorallia</taxon>
        <taxon>Scleractinia</taxon>
        <taxon>Fungiina</taxon>
        <taxon>Poritidae</taxon>
        <taxon>Porites</taxon>
    </lineage>
</organism>
<dbReference type="Pfam" id="PF13927">
    <property type="entry name" value="Ig_3"/>
    <property type="match status" value="1"/>
</dbReference>
<name>A0ABN8QPS1_9CNID</name>
<evidence type="ECO:0000256" key="1">
    <source>
        <dbReference type="ARBA" id="ARBA00004479"/>
    </source>
</evidence>
<dbReference type="EMBL" id="CALNXK010000138">
    <property type="protein sequence ID" value="CAH3166690.1"/>
    <property type="molecule type" value="Genomic_DNA"/>
</dbReference>
<protein>
    <recommendedName>
        <fullName evidence="6">Ig-like domain-containing protein</fullName>
    </recommendedName>
</protein>
<evidence type="ECO:0000259" key="6">
    <source>
        <dbReference type="PROSITE" id="PS50835"/>
    </source>
</evidence>
<comment type="subcellular location">
    <subcellularLocation>
        <location evidence="1">Membrane</location>
        <topology evidence="1">Single-pass type I membrane protein</topology>
    </subcellularLocation>
</comment>
<accession>A0ABN8QPS1</accession>